<dbReference type="GO" id="GO:0019843">
    <property type="term" value="F:rRNA binding"/>
    <property type="evidence" value="ECO:0007669"/>
    <property type="project" value="UniProtKB-UniRule"/>
</dbReference>
<dbReference type="GO" id="GO:1990904">
    <property type="term" value="C:ribonucleoprotein complex"/>
    <property type="evidence" value="ECO:0007669"/>
    <property type="project" value="UniProtKB-KW"/>
</dbReference>
<keyword evidence="4 7" id="KW-0689">Ribosomal protein</keyword>
<dbReference type="InterPro" id="IPR010979">
    <property type="entry name" value="Ribosomal_uS13-like_H2TH"/>
</dbReference>
<comment type="subunit">
    <text evidence="7">Part of the 30S ribosomal subunit. Forms a loose heterodimer with protein S19. Forms two bridges to the 50S subunit in the 70S ribosome.</text>
</comment>
<dbReference type="NCBIfam" id="TIGR03631">
    <property type="entry name" value="uS13_bact"/>
    <property type="match status" value="1"/>
</dbReference>
<evidence type="ECO:0000256" key="6">
    <source>
        <dbReference type="ARBA" id="ARBA00035166"/>
    </source>
</evidence>
<reference evidence="10" key="1">
    <citation type="submission" date="2020-10" db="EMBL/GenBank/DDBJ databases">
        <title>Ca. Dormibacterota MAGs.</title>
        <authorList>
            <person name="Montgomery K."/>
        </authorList>
    </citation>
    <scope>NUCLEOTIDE SEQUENCE [LARGE SCALE GENOMIC DNA]</scope>
    <source>
        <strain evidence="10">SC8812_S17_10</strain>
    </source>
</reference>
<dbReference type="RefSeq" id="WP_338202078.1">
    <property type="nucleotide sequence ID" value="NZ_JAEKNR010000132.1"/>
</dbReference>
<comment type="caution">
    <text evidence="10">The sequence shown here is derived from an EMBL/GenBank/DDBJ whole genome shotgun (WGS) entry which is preliminary data.</text>
</comment>
<dbReference type="Pfam" id="PF00416">
    <property type="entry name" value="Ribosomal_S13"/>
    <property type="match status" value="1"/>
</dbReference>
<keyword evidence="3 7" id="KW-0694">RNA-binding</keyword>
<evidence type="ECO:0000256" key="1">
    <source>
        <dbReference type="ARBA" id="ARBA00008080"/>
    </source>
</evidence>
<accession>A0A934K4V9</accession>
<sequence length="130" mass="14766">MARLAGVDIPNDKRVVISLTYIHGIGRSTSERLLKMANVSTDARVRDLADDEFGRLRQVVDRLAMDKEILIEGDLRREVALNIKRLTEIGTYRGLRHRRGLPVRGQRTRTNARARRGPKRAVAGRKKKGK</sequence>
<dbReference type="InterPro" id="IPR027437">
    <property type="entry name" value="Rbsml_uS13_C"/>
</dbReference>
<feature type="region of interest" description="Disordered" evidence="9">
    <location>
        <begin position="97"/>
        <end position="130"/>
    </location>
</feature>
<name>A0A934K4V9_9BACT</name>
<dbReference type="PROSITE" id="PS50159">
    <property type="entry name" value="RIBOSOMAL_S13_2"/>
    <property type="match status" value="1"/>
</dbReference>
<keyword evidence="7" id="KW-0820">tRNA-binding</keyword>
<dbReference type="PANTHER" id="PTHR10871">
    <property type="entry name" value="30S RIBOSOMAL PROTEIN S13/40S RIBOSOMAL PROTEIN S18"/>
    <property type="match status" value="1"/>
</dbReference>
<evidence type="ECO:0000256" key="7">
    <source>
        <dbReference type="HAMAP-Rule" id="MF_01315"/>
    </source>
</evidence>
<dbReference type="GO" id="GO:0005840">
    <property type="term" value="C:ribosome"/>
    <property type="evidence" value="ECO:0007669"/>
    <property type="project" value="UniProtKB-KW"/>
</dbReference>
<protein>
    <recommendedName>
        <fullName evidence="6 7">Small ribosomal subunit protein uS13</fullName>
    </recommendedName>
</protein>
<dbReference type="Gene3D" id="4.10.910.10">
    <property type="entry name" value="30s ribosomal protein s13, domain 2"/>
    <property type="match status" value="1"/>
</dbReference>
<dbReference type="PANTHER" id="PTHR10871:SF1">
    <property type="entry name" value="SMALL RIBOSOMAL SUBUNIT PROTEIN US13M"/>
    <property type="match status" value="1"/>
</dbReference>
<comment type="similarity">
    <text evidence="1 7 8">Belongs to the universal ribosomal protein uS13 family.</text>
</comment>
<dbReference type="Proteomes" id="UP000612893">
    <property type="component" value="Unassembled WGS sequence"/>
</dbReference>
<dbReference type="FunFam" id="4.10.910.10:FF:000001">
    <property type="entry name" value="30S ribosomal protein S13"/>
    <property type="match status" value="1"/>
</dbReference>
<dbReference type="InterPro" id="IPR018269">
    <property type="entry name" value="Ribosomal_uS13_CS"/>
</dbReference>
<keyword evidence="2 7" id="KW-0699">rRNA-binding</keyword>
<keyword evidence="5 7" id="KW-0687">Ribonucleoprotein</keyword>
<evidence type="ECO:0000256" key="3">
    <source>
        <dbReference type="ARBA" id="ARBA00022884"/>
    </source>
</evidence>
<comment type="function">
    <text evidence="7">Located at the top of the head of the 30S subunit, it contacts several helices of the 16S rRNA. In the 70S ribosome it contacts the 23S rRNA (bridge B1a) and protein L5 of the 50S subunit (bridge B1b), connecting the 2 subunits; these bridges are implicated in subunit movement. Contacts the tRNAs in the A and P-sites.</text>
</comment>
<evidence type="ECO:0000256" key="2">
    <source>
        <dbReference type="ARBA" id="ARBA00022730"/>
    </source>
</evidence>
<dbReference type="PIRSF" id="PIRSF002134">
    <property type="entry name" value="Ribosomal_S13"/>
    <property type="match status" value="1"/>
</dbReference>
<evidence type="ECO:0000256" key="8">
    <source>
        <dbReference type="RuleBase" id="RU003830"/>
    </source>
</evidence>
<dbReference type="EMBL" id="JAEKNR010000132">
    <property type="protein sequence ID" value="MBJ7598874.1"/>
    <property type="molecule type" value="Genomic_DNA"/>
</dbReference>
<evidence type="ECO:0000313" key="11">
    <source>
        <dbReference type="Proteomes" id="UP000612893"/>
    </source>
</evidence>
<keyword evidence="11" id="KW-1185">Reference proteome</keyword>
<dbReference type="GO" id="GO:0000049">
    <property type="term" value="F:tRNA binding"/>
    <property type="evidence" value="ECO:0007669"/>
    <property type="project" value="UniProtKB-UniRule"/>
</dbReference>
<dbReference type="AlphaFoldDB" id="A0A934K4V9"/>
<dbReference type="PROSITE" id="PS00646">
    <property type="entry name" value="RIBOSOMAL_S13_1"/>
    <property type="match status" value="1"/>
</dbReference>
<dbReference type="FunFam" id="1.10.8.50:FF:000001">
    <property type="entry name" value="30S ribosomal protein S13"/>
    <property type="match status" value="1"/>
</dbReference>
<gene>
    <name evidence="7 10" type="primary">rpsM</name>
    <name evidence="10" type="ORF">JF922_12435</name>
</gene>
<dbReference type="HAMAP" id="MF_01315">
    <property type="entry name" value="Ribosomal_uS13"/>
    <property type="match status" value="1"/>
</dbReference>
<dbReference type="InterPro" id="IPR001892">
    <property type="entry name" value="Ribosomal_uS13"/>
</dbReference>
<evidence type="ECO:0000256" key="9">
    <source>
        <dbReference type="SAM" id="MobiDB-lite"/>
    </source>
</evidence>
<dbReference type="GO" id="GO:0006412">
    <property type="term" value="P:translation"/>
    <property type="evidence" value="ECO:0007669"/>
    <property type="project" value="UniProtKB-UniRule"/>
</dbReference>
<evidence type="ECO:0000256" key="5">
    <source>
        <dbReference type="ARBA" id="ARBA00023274"/>
    </source>
</evidence>
<organism evidence="10 11">
    <name type="scientific">Candidatus Nephthysia bennettiae</name>
    <dbReference type="NCBI Taxonomy" id="3127016"/>
    <lineage>
        <taxon>Bacteria</taxon>
        <taxon>Bacillati</taxon>
        <taxon>Candidatus Dormiibacterota</taxon>
        <taxon>Candidatus Dormibacteria</taxon>
        <taxon>Candidatus Dormibacterales</taxon>
        <taxon>Candidatus Dormibacteraceae</taxon>
        <taxon>Candidatus Nephthysia</taxon>
    </lineage>
</organism>
<dbReference type="Gene3D" id="1.10.8.50">
    <property type="match status" value="1"/>
</dbReference>
<dbReference type="SUPFAM" id="SSF46946">
    <property type="entry name" value="S13-like H2TH domain"/>
    <property type="match status" value="1"/>
</dbReference>
<dbReference type="InterPro" id="IPR019980">
    <property type="entry name" value="Ribosomal_uS13_bac-type"/>
</dbReference>
<evidence type="ECO:0000313" key="10">
    <source>
        <dbReference type="EMBL" id="MBJ7598874.1"/>
    </source>
</evidence>
<evidence type="ECO:0000256" key="4">
    <source>
        <dbReference type="ARBA" id="ARBA00022980"/>
    </source>
</evidence>
<proteinExistence type="inferred from homology"/>